<dbReference type="VEuPathDB" id="CryptoDB:Cvel_10260"/>
<dbReference type="AlphaFoldDB" id="A0A0G4I1Y3"/>
<organism evidence="2">
    <name type="scientific">Chromera velia CCMP2878</name>
    <dbReference type="NCBI Taxonomy" id="1169474"/>
    <lineage>
        <taxon>Eukaryota</taxon>
        <taxon>Sar</taxon>
        <taxon>Alveolata</taxon>
        <taxon>Colpodellida</taxon>
        <taxon>Chromeraceae</taxon>
        <taxon>Chromera</taxon>
    </lineage>
</organism>
<evidence type="ECO:0000313" key="2">
    <source>
        <dbReference type="EMBL" id="CEM50908.1"/>
    </source>
</evidence>
<feature type="region of interest" description="Disordered" evidence="1">
    <location>
        <begin position="458"/>
        <end position="482"/>
    </location>
</feature>
<feature type="region of interest" description="Disordered" evidence="1">
    <location>
        <begin position="344"/>
        <end position="416"/>
    </location>
</feature>
<sequence>MLRSLWKPVHLSLSPQHGPFVTVSSCLSKREGSDGVFFLQKRFRRKRPWDYESEKPDMQAVMDKWEDVRFVIRHPDELLRLKHKHLVTVVRQAIRNIQKSHDLWEFWKIIAMRATYVLDGCTPSELTALLSSFTILIDFQEGTGPSRRRYADRRGNIEERRLAVVAAEEVSKRAAAFTLSQLSACLLGVGRLDIKSSAQILVRASDALTSLLEETARQIPGKLVECTPTTATRMLQAYAELRVVDEGIFPLLLDLVVVNRGEFSGEQIVSCLESLATLEIPERRVLDALSAMLSREEILHKLPVGDLTAAQRCLVSLGVQSPSLSAAVSRTLVLASTPGLVSRREAIESGGGQKRRREAIGPGRQNFASRRGPMTVRRPFDLRDPQSLLPPIAASSVGLGDPPEESKGPFGEKGRGANLSDLEVRVAAATGEILLDGEQQVARERGAVSGLRSELSLWMGTGGEGTGDTPLLPAPEGSSEEPLSIHFDLSPQSEVPFTCIERAPLTVPSSAPPPFSTDIAPVELTPAAWRERFVSVALEGRESRGMSYLMKGLRGEEKGEEKGLMIQAETNSETSAQTTSSSVSLSLEEPSKAPCTDEQTDLQALNAQTGGNPLMLLCDDEVALEWTERRGDLEDFSLKSACLHLEFLAVSEGLSRSSVLPLMPFMLPHLRRVASRSVPLLLFALASCQLHSFALWRPFVLSKARQKGGIRRAKKGLDADESVLQRALHKMRDPGLLLSLGACAAHGRCVRSSLELVVVGSEKFFSGGEEVEEGGERDRCVETLVDVACASSHLPALADCCLYSAAARAHLWDLQEISDVLGFLSEMMETKRGVEILRTRLKQSVDRGADRGEAESKARISALRKMFRAEDTRVAAGGGEEAVASARRQAVSVLCSHAERLLDGRRRRSGLQDHGERAREAAEERGSLEDGRYCEEEKSGAVGFFEEEVKASVERLQSSIFWLPVASGDDEQLSGVLSDLSVCLPESTHTSSGKSEARLSESLAEWAREHALWSVEDGDESQRGGTGGESQRQEIERINSSSTKGSKESGEEDWKHPRYSAQSE</sequence>
<feature type="compositionally biased region" description="Low complexity" evidence="1">
    <location>
        <begin position="569"/>
        <end position="588"/>
    </location>
</feature>
<dbReference type="EMBL" id="CDMZ01004787">
    <property type="protein sequence ID" value="CEM50908.1"/>
    <property type="molecule type" value="Genomic_DNA"/>
</dbReference>
<name>A0A0G4I1Y3_9ALVE</name>
<gene>
    <name evidence="2" type="ORF">Cvel_10260</name>
</gene>
<feature type="compositionally biased region" description="Basic and acidic residues" evidence="1">
    <location>
        <begin position="1045"/>
        <end position="1056"/>
    </location>
</feature>
<accession>A0A0G4I1Y3</accession>
<feature type="region of interest" description="Disordered" evidence="1">
    <location>
        <begin position="568"/>
        <end position="594"/>
    </location>
</feature>
<feature type="region of interest" description="Disordered" evidence="1">
    <location>
        <begin position="1010"/>
        <end position="1064"/>
    </location>
</feature>
<proteinExistence type="predicted"/>
<protein>
    <submittedName>
        <fullName evidence="2">Uncharacterized protein</fullName>
    </submittedName>
</protein>
<feature type="compositionally biased region" description="Basic and acidic residues" evidence="1">
    <location>
        <begin position="404"/>
        <end position="415"/>
    </location>
</feature>
<dbReference type="PROSITE" id="PS51257">
    <property type="entry name" value="PROKAR_LIPOPROTEIN"/>
    <property type="match status" value="1"/>
</dbReference>
<evidence type="ECO:0000256" key="1">
    <source>
        <dbReference type="SAM" id="MobiDB-lite"/>
    </source>
</evidence>
<reference evidence="2" key="1">
    <citation type="submission" date="2014-11" db="EMBL/GenBank/DDBJ databases">
        <authorList>
            <person name="Otto D Thomas"/>
            <person name="Naeem Raeece"/>
        </authorList>
    </citation>
    <scope>NUCLEOTIDE SEQUENCE</scope>
</reference>
<feature type="region of interest" description="Disordered" evidence="1">
    <location>
        <begin position="906"/>
        <end position="931"/>
    </location>
</feature>